<evidence type="ECO:0000313" key="2">
    <source>
        <dbReference type="EMBL" id="KAJ4824145.1"/>
    </source>
</evidence>
<proteinExistence type="predicted"/>
<feature type="region of interest" description="Disordered" evidence="1">
    <location>
        <begin position="1"/>
        <end position="22"/>
    </location>
</feature>
<sequence>SAVVAVRPTWGDKSSTSHQAAPTSVREIKRLLDSGQPDARRLIGDCLTRISHIVHTDARYDEVYWFIEKMSTLDPRSGNDQMEAILRQFRDKIRQMGRSGSEIQRSDSRISKIRPMAAARKRSSPLVAATSGQEESYTVYGIEGKEMLGFLAGGYDIGLRILSIVVYSCLPRARKFTVIFLILTVHNIREEREETTKLISSDRSN</sequence>
<evidence type="ECO:0000256" key="1">
    <source>
        <dbReference type="SAM" id="MobiDB-lite"/>
    </source>
</evidence>
<dbReference type="AlphaFoldDB" id="A0A9Q0J1D9"/>
<name>A0A9Q0J1D9_9ROSI</name>
<feature type="non-terminal residue" evidence="2">
    <location>
        <position position="1"/>
    </location>
</feature>
<evidence type="ECO:0000313" key="3">
    <source>
        <dbReference type="Proteomes" id="UP001141552"/>
    </source>
</evidence>
<comment type="caution">
    <text evidence="2">The sequence shown here is derived from an EMBL/GenBank/DDBJ whole genome shotgun (WGS) entry which is preliminary data.</text>
</comment>
<feature type="compositionally biased region" description="Polar residues" evidence="1">
    <location>
        <begin position="12"/>
        <end position="22"/>
    </location>
</feature>
<gene>
    <name evidence="2" type="ORF">Tsubulata_045102</name>
</gene>
<dbReference type="EMBL" id="JAKUCV010007254">
    <property type="protein sequence ID" value="KAJ4824145.1"/>
    <property type="molecule type" value="Genomic_DNA"/>
</dbReference>
<keyword evidence="3" id="KW-1185">Reference proteome</keyword>
<reference evidence="2" key="2">
    <citation type="journal article" date="2023" name="Plants (Basel)">
        <title>Annotation of the Turnera subulata (Passifloraceae) Draft Genome Reveals the S-Locus Evolved after the Divergence of Turneroideae from Passifloroideae in a Stepwise Manner.</title>
        <authorList>
            <person name="Henning P.M."/>
            <person name="Roalson E.H."/>
            <person name="Mir W."/>
            <person name="McCubbin A.G."/>
            <person name="Shore J.S."/>
        </authorList>
    </citation>
    <scope>NUCLEOTIDE SEQUENCE</scope>
    <source>
        <strain evidence="2">F60SS</strain>
    </source>
</reference>
<reference evidence="2" key="1">
    <citation type="submission" date="2022-02" db="EMBL/GenBank/DDBJ databases">
        <authorList>
            <person name="Henning P.M."/>
            <person name="McCubbin A.G."/>
            <person name="Shore J.S."/>
        </authorList>
    </citation>
    <scope>NUCLEOTIDE SEQUENCE</scope>
    <source>
        <strain evidence="2">F60SS</strain>
        <tissue evidence="2">Leaves</tissue>
    </source>
</reference>
<accession>A0A9Q0J1D9</accession>
<protein>
    <submittedName>
        <fullName evidence="2">Uncharacterized protein</fullName>
    </submittedName>
</protein>
<organism evidence="2 3">
    <name type="scientific">Turnera subulata</name>
    <dbReference type="NCBI Taxonomy" id="218843"/>
    <lineage>
        <taxon>Eukaryota</taxon>
        <taxon>Viridiplantae</taxon>
        <taxon>Streptophyta</taxon>
        <taxon>Embryophyta</taxon>
        <taxon>Tracheophyta</taxon>
        <taxon>Spermatophyta</taxon>
        <taxon>Magnoliopsida</taxon>
        <taxon>eudicotyledons</taxon>
        <taxon>Gunneridae</taxon>
        <taxon>Pentapetalae</taxon>
        <taxon>rosids</taxon>
        <taxon>fabids</taxon>
        <taxon>Malpighiales</taxon>
        <taxon>Passifloraceae</taxon>
        <taxon>Turnera</taxon>
    </lineage>
</organism>
<dbReference type="Proteomes" id="UP001141552">
    <property type="component" value="Unassembled WGS sequence"/>
</dbReference>